<evidence type="ECO:0000256" key="3">
    <source>
        <dbReference type="ARBA" id="ARBA00022475"/>
    </source>
</evidence>
<keyword evidence="6 12" id="KW-1133">Transmembrane helix</keyword>
<dbReference type="OrthoDB" id="9419853at2759"/>
<reference evidence="15" key="1">
    <citation type="journal article" date="2021" name="Evol. Appl.">
        <title>The genome of the Pyrenean desman and the effects of bottlenecks and inbreeding on the genomic landscape of an endangered species.</title>
        <authorList>
            <person name="Escoda L."/>
            <person name="Castresana J."/>
        </authorList>
    </citation>
    <scope>NUCLEOTIDE SEQUENCE</scope>
    <source>
        <strain evidence="15">IBE-C5619</strain>
    </source>
</reference>
<proteinExistence type="inferred from homology"/>
<evidence type="ECO:0000256" key="1">
    <source>
        <dbReference type="ARBA" id="ARBA00004251"/>
    </source>
</evidence>
<comment type="caution">
    <text evidence="15">The sequence shown here is derived from an EMBL/GenBank/DDBJ whole genome shotgun (WGS) entry which is preliminary data.</text>
</comment>
<feature type="chain" id="PRO_5035162850" evidence="13">
    <location>
        <begin position="39"/>
        <end position="589"/>
    </location>
</feature>
<comment type="subcellular location">
    <subcellularLocation>
        <location evidence="1">Cell membrane</location>
        <topology evidence="1">Single-pass type I membrane protein</topology>
    </subcellularLocation>
</comment>
<keyword evidence="7 12" id="KW-0472">Membrane</keyword>
<evidence type="ECO:0000256" key="11">
    <source>
        <dbReference type="SAM" id="MobiDB-lite"/>
    </source>
</evidence>
<evidence type="ECO:0000256" key="2">
    <source>
        <dbReference type="ARBA" id="ARBA00008280"/>
    </source>
</evidence>
<dbReference type="InterPro" id="IPR003961">
    <property type="entry name" value="FN3_dom"/>
</dbReference>
<name>A0A8J6AGT8_GALPY</name>
<evidence type="ECO:0000256" key="8">
    <source>
        <dbReference type="ARBA" id="ARBA00023157"/>
    </source>
</evidence>
<comment type="similarity">
    <text evidence="2">Belongs to the type I cytokine receptor family. Type 4 subfamily.</text>
</comment>
<evidence type="ECO:0000313" key="15">
    <source>
        <dbReference type="EMBL" id="KAG8511129.1"/>
    </source>
</evidence>
<evidence type="ECO:0000256" key="6">
    <source>
        <dbReference type="ARBA" id="ARBA00022989"/>
    </source>
</evidence>
<evidence type="ECO:0000256" key="10">
    <source>
        <dbReference type="ARBA" id="ARBA00023180"/>
    </source>
</evidence>
<dbReference type="EMBL" id="JAGFMF010011854">
    <property type="protein sequence ID" value="KAG8511129.1"/>
    <property type="molecule type" value="Genomic_DNA"/>
</dbReference>
<feature type="region of interest" description="Disordered" evidence="11">
    <location>
        <begin position="525"/>
        <end position="565"/>
    </location>
</feature>
<feature type="domain" description="Fibronectin type-III" evidence="14">
    <location>
        <begin position="146"/>
        <end position="246"/>
    </location>
</feature>
<dbReference type="GO" id="GO:0009897">
    <property type="term" value="C:external side of plasma membrane"/>
    <property type="evidence" value="ECO:0007669"/>
    <property type="project" value="TreeGrafter"/>
</dbReference>
<keyword evidence="4 12" id="KW-0812">Transmembrane</keyword>
<dbReference type="Pfam" id="PF18707">
    <property type="entry name" value="IL2RB_N1"/>
    <property type="match status" value="1"/>
</dbReference>
<keyword evidence="8" id="KW-1015">Disulfide bond</keyword>
<evidence type="ECO:0000256" key="9">
    <source>
        <dbReference type="ARBA" id="ARBA00023170"/>
    </source>
</evidence>
<feature type="non-terminal residue" evidence="15">
    <location>
        <position position="589"/>
    </location>
</feature>
<dbReference type="CDD" id="cd00063">
    <property type="entry name" value="FN3"/>
    <property type="match status" value="1"/>
</dbReference>
<dbReference type="GO" id="GO:0004896">
    <property type="term" value="F:cytokine receptor activity"/>
    <property type="evidence" value="ECO:0007669"/>
    <property type="project" value="TreeGrafter"/>
</dbReference>
<keyword evidence="5 13" id="KW-0732">Signal</keyword>
<feature type="signal peptide" evidence="13">
    <location>
        <begin position="1"/>
        <end position="38"/>
    </location>
</feature>
<evidence type="ECO:0000256" key="4">
    <source>
        <dbReference type="ARBA" id="ARBA00022692"/>
    </source>
</evidence>
<evidence type="ECO:0000256" key="13">
    <source>
        <dbReference type="SAM" id="SignalP"/>
    </source>
</evidence>
<organism evidence="15 16">
    <name type="scientific">Galemys pyrenaicus</name>
    <name type="common">Iberian desman</name>
    <name type="synonym">Pyrenean desman</name>
    <dbReference type="NCBI Taxonomy" id="202257"/>
    <lineage>
        <taxon>Eukaryota</taxon>
        <taxon>Metazoa</taxon>
        <taxon>Chordata</taxon>
        <taxon>Craniata</taxon>
        <taxon>Vertebrata</taxon>
        <taxon>Euteleostomi</taxon>
        <taxon>Mammalia</taxon>
        <taxon>Eutheria</taxon>
        <taxon>Laurasiatheria</taxon>
        <taxon>Eulipotyphla</taxon>
        <taxon>Talpidae</taxon>
        <taxon>Galemys</taxon>
    </lineage>
</organism>
<keyword evidence="3" id="KW-1003">Cell membrane</keyword>
<dbReference type="GO" id="GO:0019976">
    <property type="term" value="F:interleukin-2 binding"/>
    <property type="evidence" value="ECO:0007669"/>
    <property type="project" value="TreeGrafter"/>
</dbReference>
<dbReference type="SUPFAM" id="SSF49265">
    <property type="entry name" value="Fibronectin type III"/>
    <property type="match status" value="2"/>
</dbReference>
<dbReference type="PANTHER" id="PTHR23037:SF30">
    <property type="entry name" value="INTERLEUKIN-2 RECEPTOR SUBUNIT BETA"/>
    <property type="match status" value="1"/>
</dbReference>
<keyword evidence="9 15" id="KW-0675">Receptor</keyword>
<protein>
    <submittedName>
        <fullName evidence="15">Interleukin-2 receptor subunit beta</fullName>
    </submittedName>
</protein>
<dbReference type="GO" id="GO:0016064">
    <property type="term" value="P:immunoglobulin mediated immune response"/>
    <property type="evidence" value="ECO:0007669"/>
    <property type="project" value="TreeGrafter"/>
</dbReference>
<evidence type="ECO:0000256" key="7">
    <source>
        <dbReference type="ARBA" id="ARBA00023136"/>
    </source>
</evidence>
<evidence type="ECO:0000313" key="16">
    <source>
        <dbReference type="Proteomes" id="UP000700334"/>
    </source>
</evidence>
<evidence type="ECO:0000259" key="14">
    <source>
        <dbReference type="PROSITE" id="PS50853"/>
    </source>
</evidence>
<sequence length="589" mass="64861">GSLPQFLPVDVMAVPALFWRLSPLVLLLALVLPRASMAVNGTSSLMCFYNSKANLSCAWEPTAELQSLSCRVLATSDKRTWSKSCMLLPDGPASWACNLQLGDNGESQSLTAADTLNLTVTCCQKKQCRMVKTQFFKPFDNLRLMAPKSLQVTYREPRRCNITWKVFQSSHYIESDLQFKVRLRSSDQRWEDASLMSINQNQQWIFLENLAADTRYELQVSVRPYSGSSNAWSPWSQPLAFVTRPEGAGWGCWSDRVSGDTSLTPVSASPTVLGKEMPTFPWWPQVIVGFGGTLCFLILVYLLANCRYIVPWLKKVLKCHIPDPSEFFAQLSSEHGGDFQKWLSSPFPSSSFISNGLAPEISPLEVLDRDTKPMQLLRLQQDKLPSPSPSGHSLTSCFTNQGYFFFHLPDALEIEACQVYFTYDPYTEEPDEGGPGVPGEALLPPLPNPPGEVDAYCTFPPGEDLLLFSPRLVGSPVPLNTVPECTGAGEEKPLPSVQVGVPRDWVPQNLGPPSLGTPDLVDFQSPLGPALGDTEDEVSAPDSGERPGFPWVIPPGQSGVRAPPSCLTLNTDAYLSLQELQDQDPAHLA</sequence>
<dbReference type="InterPro" id="IPR040951">
    <property type="entry name" value="IL2RB_N1"/>
</dbReference>
<dbReference type="InterPro" id="IPR036116">
    <property type="entry name" value="FN3_sf"/>
</dbReference>
<dbReference type="Gene3D" id="2.60.40.10">
    <property type="entry name" value="Immunoglobulins"/>
    <property type="match status" value="2"/>
</dbReference>
<dbReference type="InterPro" id="IPR013783">
    <property type="entry name" value="Ig-like_fold"/>
</dbReference>
<evidence type="ECO:0000256" key="12">
    <source>
        <dbReference type="SAM" id="Phobius"/>
    </source>
</evidence>
<dbReference type="PROSITE" id="PS50853">
    <property type="entry name" value="FN3"/>
    <property type="match status" value="1"/>
</dbReference>
<accession>A0A8J6AGT8</accession>
<keyword evidence="10" id="KW-0325">Glycoprotein</keyword>
<dbReference type="Proteomes" id="UP000700334">
    <property type="component" value="Unassembled WGS sequence"/>
</dbReference>
<feature type="transmembrane region" description="Helical" evidence="12">
    <location>
        <begin position="282"/>
        <end position="304"/>
    </location>
</feature>
<dbReference type="AlphaFoldDB" id="A0A8J6AGT8"/>
<dbReference type="PANTHER" id="PTHR23037">
    <property type="entry name" value="CYTOKINE RECEPTOR"/>
    <property type="match status" value="1"/>
</dbReference>
<keyword evidence="16" id="KW-1185">Reference proteome</keyword>
<gene>
    <name evidence="15" type="ORF">J0S82_018995</name>
</gene>
<evidence type="ECO:0000256" key="5">
    <source>
        <dbReference type="ARBA" id="ARBA00022729"/>
    </source>
</evidence>